<evidence type="ECO:0000313" key="1">
    <source>
        <dbReference type="EMBL" id="GHD29181.1"/>
    </source>
</evidence>
<dbReference type="Pfam" id="PF04315">
    <property type="entry name" value="EpmC"/>
    <property type="match status" value="1"/>
</dbReference>
<dbReference type="EMBL" id="BMYM01000001">
    <property type="protein sequence ID" value="GHD29181.1"/>
    <property type="molecule type" value="Genomic_DNA"/>
</dbReference>
<dbReference type="Proteomes" id="UP000644693">
    <property type="component" value="Unassembled WGS sequence"/>
</dbReference>
<dbReference type="InterPro" id="IPR007411">
    <property type="entry name" value="EpmC"/>
</dbReference>
<keyword evidence="2" id="KW-1185">Reference proteome</keyword>
<keyword evidence="1" id="KW-0648">Protein biosynthesis</keyword>
<gene>
    <name evidence="1" type="primary">epmC</name>
    <name evidence="1" type="ORF">GCM10007053_09310</name>
</gene>
<dbReference type="GO" id="GO:0003746">
    <property type="term" value="F:translation elongation factor activity"/>
    <property type="evidence" value="ECO:0007669"/>
    <property type="project" value="UniProtKB-KW"/>
</dbReference>
<organism evidence="1 2">
    <name type="scientific">Parahalioglobus pacificus</name>
    <dbReference type="NCBI Taxonomy" id="930806"/>
    <lineage>
        <taxon>Bacteria</taxon>
        <taxon>Pseudomonadati</taxon>
        <taxon>Pseudomonadota</taxon>
        <taxon>Gammaproteobacteria</taxon>
        <taxon>Cellvibrionales</taxon>
        <taxon>Halieaceae</taxon>
        <taxon>Parahalioglobus</taxon>
    </lineage>
</organism>
<reference evidence="1" key="2">
    <citation type="submission" date="2020-09" db="EMBL/GenBank/DDBJ databases">
        <authorList>
            <person name="Sun Q."/>
            <person name="Kim S."/>
        </authorList>
    </citation>
    <scope>NUCLEOTIDE SEQUENCE</scope>
    <source>
        <strain evidence="1">KCTC 23430</strain>
    </source>
</reference>
<proteinExistence type="predicted"/>
<sequence length="173" mass="19691">MGGADEPFYAPAERQDELHRLYYREDYFASALHEIAHWCIAGPERRKLPDFGYWYAPEGRSEQQQQAFLAVEAKPQALEWYLSHACGFAFQPSLDDFSSRDAAQQRNAFMDKVYEESRALHARGLPSRAATFADALAVEFSTDFCSTCLPMLWQPEPEPVSLSMAKTARVSVR</sequence>
<evidence type="ECO:0000313" key="2">
    <source>
        <dbReference type="Proteomes" id="UP000644693"/>
    </source>
</evidence>
<name>A0A918XEM1_9GAMM</name>
<reference evidence="1" key="1">
    <citation type="journal article" date="2014" name="Int. J. Syst. Evol. Microbiol.">
        <title>Complete genome sequence of Corynebacterium casei LMG S-19264T (=DSM 44701T), isolated from a smear-ripened cheese.</title>
        <authorList>
            <consortium name="US DOE Joint Genome Institute (JGI-PGF)"/>
            <person name="Walter F."/>
            <person name="Albersmeier A."/>
            <person name="Kalinowski J."/>
            <person name="Ruckert C."/>
        </authorList>
    </citation>
    <scope>NUCLEOTIDE SEQUENCE</scope>
    <source>
        <strain evidence="1">KCTC 23430</strain>
    </source>
</reference>
<comment type="caution">
    <text evidence="1">The sequence shown here is derived from an EMBL/GenBank/DDBJ whole genome shotgun (WGS) entry which is preliminary data.</text>
</comment>
<protein>
    <submittedName>
        <fullName evidence="1">Elongation factor P hydroxylase</fullName>
    </submittedName>
</protein>
<keyword evidence="1" id="KW-0251">Elongation factor</keyword>
<dbReference type="AlphaFoldDB" id="A0A918XEM1"/>
<accession>A0A918XEM1</accession>